<dbReference type="Proteomes" id="UP000005408">
    <property type="component" value="Unassembled WGS sequence"/>
</dbReference>
<evidence type="ECO:0000313" key="1">
    <source>
        <dbReference type="EnsemblMetazoa" id="G10954.4:cds"/>
    </source>
</evidence>
<accession>A0A8W8HTE0</accession>
<dbReference type="Gene3D" id="3.40.30.10">
    <property type="entry name" value="Glutaredoxin"/>
    <property type="match status" value="1"/>
</dbReference>
<proteinExistence type="predicted"/>
<keyword evidence="2" id="KW-1185">Reference proteome</keyword>
<dbReference type="AlphaFoldDB" id="A0A8W8HTE0"/>
<reference evidence="1" key="1">
    <citation type="submission" date="2022-08" db="UniProtKB">
        <authorList>
            <consortium name="EnsemblMetazoa"/>
        </authorList>
    </citation>
    <scope>IDENTIFICATION</scope>
    <source>
        <strain evidence="1">05x7-T-G4-1.051#20</strain>
    </source>
</reference>
<sequence>TGEGTPGTTGWLEVQVVGGELLHSKKNGDGYVDTDAKMEKIKAGVRKALGR</sequence>
<dbReference type="EnsemblMetazoa" id="G10954.4">
    <property type="protein sequence ID" value="G10954.4:cds"/>
    <property type="gene ID" value="G10954"/>
</dbReference>
<evidence type="ECO:0000313" key="2">
    <source>
        <dbReference type="Proteomes" id="UP000005408"/>
    </source>
</evidence>
<name>A0A8W8HTE0_MAGGI</name>
<evidence type="ECO:0008006" key="3">
    <source>
        <dbReference type="Google" id="ProtNLM"/>
    </source>
</evidence>
<organism evidence="1 2">
    <name type="scientific">Magallana gigas</name>
    <name type="common">Pacific oyster</name>
    <name type="synonym">Crassostrea gigas</name>
    <dbReference type="NCBI Taxonomy" id="29159"/>
    <lineage>
        <taxon>Eukaryota</taxon>
        <taxon>Metazoa</taxon>
        <taxon>Spiralia</taxon>
        <taxon>Lophotrochozoa</taxon>
        <taxon>Mollusca</taxon>
        <taxon>Bivalvia</taxon>
        <taxon>Autobranchia</taxon>
        <taxon>Pteriomorphia</taxon>
        <taxon>Ostreida</taxon>
        <taxon>Ostreoidea</taxon>
        <taxon>Ostreidae</taxon>
        <taxon>Magallana</taxon>
    </lineage>
</organism>
<protein>
    <recommendedName>
        <fullName evidence="3">Selenoprotein W</fullName>
    </recommendedName>
</protein>